<feature type="transmembrane region" description="Helical" evidence="10">
    <location>
        <begin position="58"/>
        <end position="78"/>
    </location>
</feature>
<evidence type="ECO:0000256" key="2">
    <source>
        <dbReference type="ARBA" id="ARBA00006214"/>
    </source>
</evidence>
<dbReference type="CDD" id="cd12916">
    <property type="entry name" value="VKOR_1"/>
    <property type="match status" value="1"/>
</dbReference>
<dbReference type="PANTHER" id="PTHR34573:SF1">
    <property type="entry name" value="VITAMIN K EPOXIDE REDUCTASE DOMAIN-CONTAINING PROTEIN"/>
    <property type="match status" value="1"/>
</dbReference>
<dbReference type="InterPro" id="IPR044698">
    <property type="entry name" value="VKOR/LTO1"/>
</dbReference>
<feature type="transmembrane region" description="Helical" evidence="10">
    <location>
        <begin position="90"/>
        <end position="107"/>
    </location>
</feature>
<comment type="caution">
    <text evidence="12">The sequence shown here is derived from an EMBL/GenBank/DDBJ whole genome shotgun (WGS) entry which is preliminary data.</text>
</comment>
<feature type="transmembrane region" description="Helical" evidence="10">
    <location>
        <begin position="6"/>
        <end position="23"/>
    </location>
</feature>
<evidence type="ECO:0000256" key="8">
    <source>
        <dbReference type="ARBA" id="ARBA00023157"/>
    </source>
</evidence>
<dbReference type="GO" id="GO:0048038">
    <property type="term" value="F:quinone binding"/>
    <property type="evidence" value="ECO:0007669"/>
    <property type="project" value="UniProtKB-KW"/>
</dbReference>
<comment type="similarity">
    <text evidence="2">Belongs to the VKOR family.</text>
</comment>
<keyword evidence="8" id="KW-1015">Disulfide bond</keyword>
<sequence length="137" mass="15272">MTVPYALIFTIAALGISETAYLVKKRRLAEKPVCLIGEDCGVVLTSKWSKMFGIPNDILGFVFYVSIAIVTAFLVIGIEPLAVWDRIMKIMIAFGAGLSVFFTYLQWRVIKAWCLWCLMSAVTTWLMGAILLISGIR</sequence>
<protein>
    <recommendedName>
        <fullName evidence="11">Vitamin K epoxide reductase domain-containing protein</fullName>
    </recommendedName>
</protein>
<feature type="domain" description="Vitamin K epoxide reductase" evidence="11">
    <location>
        <begin position="1"/>
        <end position="135"/>
    </location>
</feature>
<keyword evidence="3 10" id="KW-0812">Transmembrane</keyword>
<keyword evidence="5 10" id="KW-1133">Transmembrane helix</keyword>
<evidence type="ECO:0000256" key="9">
    <source>
        <dbReference type="ARBA" id="ARBA00023284"/>
    </source>
</evidence>
<dbReference type="Gene3D" id="1.20.1440.130">
    <property type="entry name" value="VKOR domain"/>
    <property type="match status" value="1"/>
</dbReference>
<keyword evidence="4" id="KW-0874">Quinone</keyword>
<dbReference type="GO" id="GO:0016491">
    <property type="term" value="F:oxidoreductase activity"/>
    <property type="evidence" value="ECO:0007669"/>
    <property type="project" value="UniProtKB-KW"/>
</dbReference>
<dbReference type="Proteomes" id="UP000176273">
    <property type="component" value="Unassembled WGS sequence"/>
</dbReference>
<dbReference type="EMBL" id="MFKH01000010">
    <property type="protein sequence ID" value="OGG37491.1"/>
    <property type="molecule type" value="Genomic_DNA"/>
</dbReference>
<name>A0A1F6BKN5_9BACT</name>
<organism evidence="12 13">
    <name type="scientific">Candidatus Jorgensenbacteria bacterium GWA1_54_12</name>
    <dbReference type="NCBI Taxonomy" id="1798468"/>
    <lineage>
        <taxon>Bacteria</taxon>
        <taxon>Candidatus Joergenseniibacteriota</taxon>
    </lineage>
</organism>
<dbReference type="Pfam" id="PF07884">
    <property type="entry name" value="VKOR"/>
    <property type="match status" value="1"/>
</dbReference>
<proteinExistence type="inferred from homology"/>
<evidence type="ECO:0000256" key="5">
    <source>
        <dbReference type="ARBA" id="ARBA00022989"/>
    </source>
</evidence>
<comment type="subcellular location">
    <subcellularLocation>
        <location evidence="1">Membrane</location>
        <topology evidence="1">Multi-pass membrane protein</topology>
    </subcellularLocation>
</comment>
<evidence type="ECO:0000256" key="10">
    <source>
        <dbReference type="SAM" id="Phobius"/>
    </source>
</evidence>
<dbReference type="STRING" id="1798468.A2110_02775"/>
<evidence type="ECO:0000259" key="11">
    <source>
        <dbReference type="SMART" id="SM00756"/>
    </source>
</evidence>
<dbReference type="InterPro" id="IPR038354">
    <property type="entry name" value="VKOR_sf"/>
</dbReference>
<dbReference type="PANTHER" id="PTHR34573">
    <property type="entry name" value="VKC DOMAIN-CONTAINING PROTEIN"/>
    <property type="match status" value="1"/>
</dbReference>
<dbReference type="AlphaFoldDB" id="A0A1F6BKN5"/>
<evidence type="ECO:0000256" key="7">
    <source>
        <dbReference type="ARBA" id="ARBA00023136"/>
    </source>
</evidence>
<evidence type="ECO:0000256" key="1">
    <source>
        <dbReference type="ARBA" id="ARBA00004141"/>
    </source>
</evidence>
<keyword evidence="9" id="KW-0676">Redox-active center</keyword>
<reference evidence="12 13" key="1">
    <citation type="journal article" date="2016" name="Nat. Commun.">
        <title>Thousands of microbial genomes shed light on interconnected biogeochemical processes in an aquifer system.</title>
        <authorList>
            <person name="Anantharaman K."/>
            <person name="Brown C.T."/>
            <person name="Hug L.A."/>
            <person name="Sharon I."/>
            <person name="Castelle C.J."/>
            <person name="Probst A.J."/>
            <person name="Thomas B.C."/>
            <person name="Singh A."/>
            <person name="Wilkins M.J."/>
            <person name="Karaoz U."/>
            <person name="Brodie E.L."/>
            <person name="Williams K.H."/>
            <person name="Hubbard S.S."/>
            <person name="Banfield J.F."/>
        </authorList>
    </citation>
    <scope>NUCLEOTIDE SEQUENCE [LARGE SCALE GENOMIC DNA]</scope>
</reference>
<keyword evidence="7 10" id="KW-0472">Membrane</keyword>
<keyword evidence="6" id="KW-0560">Oxidoreductase</keyword>
<accession>A0A1F6BKN5</accession>
<dbReference type="SMART" id="SM00756">
    <property type="entry name" value="VKc"/>
    <property type="match status" value="1"/>
</dbReference>
<gene>
    <name evidence="12" type="ORF">A2110_02775</name>
</gene>
<evidence type="ECO:0000256" key="3">
    <source>
        <dbReference type="ARBA" id="ARBA00022692"/>
    </source>
</evidence>
<evidence type="ECO:0000313" key="12">
    <source>
        <dbReference type="EMBL" id="OGG37491.1"/>
    </source>
</evidence>
<feature type="transmembrane region" description="Helical" evidence="10">
    <location>
        <begin position="114"/>
        <end position="136"/>
    </location>
</feature>
<dbReference type="InterPro" id="IPR012932">
    <property type="entry name" value="VKOR"/>
</dbReference>
<dbReference type="GO" id="GO:0016020">
    <property type="term" value="C:membrane"/>
    <property type="evidence" value="ECO:0007669"/>
    <property type="project" value="UniProtKB-SubCell"/>
</dbReference>
<evidence type="ECO:0000313" key="13">
    <source>
        <dbReference type="Proteomes" id="UP000176273"/>
    </source>
</evidence>
<evidence type="ECO:0000256" key="4">
    <source>
        <dbReference type="ARBA" id="ARBA00022719"/>
    </source>
</evidence>
<evidence type="ECO:0000256" key="6">
    <source>
        <dbReference type="ARBA" id="ARBA00023002"/>
    </source>
</evidence>